<accession>A0A481YY31</accession>
<feature type="region of interest" description="Disordered" evidence="1">
    <location>
        <begin position="118"/>
        <end position="150"/>
    </location>
</feature>
<evidence type="ECO:0000313" key="2">
    <source>
        <dbReference type="EMBL" id="QBK87725.1"/>
    </source>
</evidence>
<evidence type="ECO:0000256" key="1">
    <source>
        <dbReference type="SAM" id="MobiDB-lite"/>
    </source>
</evidence>
<protein>
    <submittedName>
        <fullName evidence="2">Uncharacterized protein</fullName>
    </submittedName>
</protein>
<sequence>MELSNARAIKDMSGDALWLLWVDDEIWGHTDTFEDAAWFLTMISAAIIKELQKDHPQWTIELVSIEEKVVKVKCLHPGYVYNSRWTAHTVRYEPVFKLQKDASLVKLKRAPSVDVIKNIEKNSTPATRPPTPRPDEKYSRKSLPPLPHAPILIQLRRSIDQTDEF</sequence>
<organism evidence="2">
    <name type="scientific">Marseillevirus LCMAC202</name>
    <dbReference type="NCBI Taxonomy" id="2506606"/>
    <lineage>
        <taxon>Viruses</taxon>
        <taxon>Varidnaviria</taxon>
        <taxon>Bamfordvirae</taxon>
        <taxon>Nucleocytoviricota</taxon>
        <taxon>Megaviricetes</taxon>
        <taxon>Pimascovirales</taxon>
        <taxon>Pimascovirales incertae sedis</taxon>
        <taxon>Marseilleviridae</taxon>
    </lineage>
</organism>
<reference evidence="2" key="1">
    <citation type="journal article" date="2019" name="MBio">
        <title>Virus Genomes from Deep Sea Sediments Expand the Ocean Megavirome and Support Independent Origins of Viral Gigantism.</title>
        <authorList>
            <person name="Backstrom D."/>
            <person name="Yutin N."/>
            <person name="Jorgensen S.L."/>
            <person name="Dharamshi J."/>
            <person name="Homa F."/>
            <person name="Zaremba-Niedwiedzka K."/>
            <person name="Spang A."/>
            <person name="Wolf Y.I."/>
            <person name="Koonin E.V."/>
            <person name="Ettema T.J."/>
        </authorList>
    </citation>
    <scope>NUCLEOTIDE SEQUENCE</scope>
</reference>
<dbReference type="EMBL" id="MK500369">
    <property type="protein sequence ID" value="QBK87725.1"/>
    <property type="molecule type" value="Genomic_DNA"/>
</dbReference>
<name>A0A481YY31_9VIRU</name>
<proteinExistence type="predicted"/>
<gene>
    <name evidence="2" type="ORF">LCMAC202_00610</name>
</gene>